<sequence>MNKLSAPDIDDSDKDPNFVPDSSDDEVEQAYFDPNVAVIPPHI</sequence>
<dbReference type="Proteomes" id="UP000410492">
    <property type="component" value="Unassembled WGS sequence"/>
</dbReference>
<evidence type="ECO:0000256" key="1">
    <source>
        <dbReference type="SAM" id="MobiDB-lite"/>
    </source>
</evidence>
<protein>
    <submittedName>
        <fullName evidence="2">Uncharacterized protein</fullName>
    </submittedName>
</protein>
<name>A0A653BED8_CALMS</name>
<proteinExistence type="predicted"/>
<evidence type="ECO:0000313" key="3">
    <source>
        <dbReference type="Proteomes" id="UP000410492"/>
    </source>
</evidence>
<organism evidence="2 3">
    <name type="scientific">Callosobruchus maculatus</name>
    <name type="common">Southern cowpea weevil</name>
    <name type="synonym">Pulse bruchid</name>
    <dbReference type="NCBI Taxonomy" id="64391"/>
    <lineage>
        <taxon>Eukaryota</taxon>
        <taxon>Metazoa</taxon>
        <taxon>Ecdysozoa</taxon>
        <taxon>Arthropoda</taxon>
        <taxon>Hexapoda</taxon>
        <taxon>Insecta</taxon>
        <taxon>Pterygota</taxon>
        <taxon>Neoptera</taxon>
        <taxon>Endopterygota</taxon>
        <taxon>Coleoptera</taxon>
        <taxon>Polyphaga</taxon>
        <taxon>Cucujiformia</taxon>
        <taxon>Chrysomeloidea</taxon>
        <taxon>Chrysomelidae</taxon>
        <taxon>Bruchinae</taxon>
        <taxon>Bruchini</taxon>
        <taxon>Callosobruchus</taxon>
    </lineage>
</organism>
<feature type="region of interest" description="Disordered" evidence="1">
    <location>
        <begin position="1"/>
        <end position="26"/>
    </location>
</feature>
<dbReference type="EMBL" id="CAACVG010000220">
    <property type="protein sequence ID" value="VEN33759.1"/>
    <property type="molecule type" value="Genomic_DNA"/>
</dbReference>
<dbReference type="OrthoDB" id="10568965at2759"/>
<gene>
    <name evidence="2" type="ORF">CALMAC_LOCUS194</name>
</gene>
<reference evidence="2 3" key="1">
    <citation type="submission" date="2019-01" db="EMBL/GenBank/DDBJ databases">
        <authorList>
            <person name="Sayadi A."/>
        </authorList>
    </citation>
    <scope>NUCLEOTIDE SEQUENCE [LARGE SCALE GENOMIC DNA]</scope>
</reference>
<dbReference type="AlphaFoldDB" id="A0A653BED8"/>
<accession>A0A653BED8</accession>
<keyword evidence="3" id="KW-1185">Reference proteome</keyword>
<evidence type="ECO:0000313" key="2">
    <source>
        <dbReference type="EMBL" id="VEN33759.1"/>
    </source>
</evidence>